<evidence type="ECO:0000313" key="1">
    <source>
        <dbReference type="EMBL" id="PAV66295.1"/>
    </source>
</evidence>
<comment type="caution">
    <text evidence="1">The sequence shown here is derived from an EMBL/GenBank/DDBJ whole genome shotgun (WGS) entry which is preliminary data.</text>
</comment>
<keyword evidence="2" id="KW-1185">Reference proteome</keyword>
<dbReference type="EMBL" id="LIAE01010130">
    <property type="protein sequence ID" value="PAV66295.1"/>
    <property type="molecule type" value="Genomic_DNA"/>
</dbReference>
<name>A0A2A2JX50_9BILA</name>
<organism evidence="1 2">
    <name type="scientific">Diploscapter pachys</name>
    <dbReference type="NCBI Taxonomy" id="2018661"/>
    <lineage>
        <taxon>Eukaryota</taxon>
        <taxon>Metazoa</taxon>
        <taxon>Ecdysozoa</taxon>
        <taxon>Nematoda</taxon>
        <taxon>Chromadorea</taxon>
        <taxon>Rhabditida</taxon>
        <taxon>Rhabditina</taxon>
        <taxon>Rhabditomorpha</taxon>
        <taxon>Rhabditoidea</taxon>
        <taxon>Rhabditidae</taxon>
        <taxon>Diploscapter</taxon>
    </lineage>
</organism>
<accession>A0A2A2JX50</accession>
<evidence type="ECO:0000313" key="2">
    <source>
        <dbReference type="Proteomes" id="UP000218231"/>
    </source>
</evidence>
<dbReference type="Proteomes" id="UP000218231">
    <property type="component" value="Unassembled WGS sequence"/>
</dbReference>
<dbReference type="AlphaFoldDB" id="A0A2A2JX50"/>
<gene>
    <name evidence="1" type="ORF">WR25_24878</name>
</gene>
<reference evidence="1 2" key="1">
    <citation type="journal article" date="2017" name="Curr. Biol.">
        <title>Genome architecture and evolution of a unichromosomal asexual nematode.</title>
        <authorList>
            <person name="Fradin H."/>
            <person name="Zegar C."/>
            <person name="Gutwein M."/>
            <person name="Lucas J."/>
            <person name="Kovtun M."/>
            <person name="Corcoran D."/>
            <person name="Baugh L.R."/>
            <person name="Kiontke K."/>
            <person name="Gunsalus K."/>
            <person name="Fitch D.H."/>
            <person name="Piano F."/>
        </authorList>
    </citation>
    <scope>NUCLEOTIDE SEQUENCE [LARGE SCALE GENOMIC DNA]</scope>
    <source>
        <strain evidence="1">PF1309</strain>
    </source>
</reference>
<protein>
    <submittedName>
        <fullName evidence="1">Uncharacterized protein</fullName>
    </submittedName>
</protein>
<proteinExistence type="predicted"/>
<sequence>MIVPKSTIITTAAVAMMVRNDRPSLRGIFIMSTGPGSVEGRSEARAQRHAIGTRFGEVRREDRIARRKVGRAEGGDLRRAARTLEGGGEGDLLVIGVEDVLSPEFQRPALVAAADADARVDQEEAVLALFQEQRLARIAADQIVAILRVRIGVAEVEGQILGRIGACLQFEALRDDARAHLARAGAGGRGIVTIGTVQAGAARPDILDDIVGAVEGVQLEVLERRTEAREVRGEFGRRIFDADFERLHRLGIEAQVRCGRRGERDDAADQWLERCGHRRTGEQGAERGLLRRADGVVVVEARIQALVLVGVAQAAGDAERVGDLEDVVREEGVVAARLVIQVAHAADVVDGAEAIDAADHRLADRGGQHGAAGSAQAAARRRIAQRGGRVHRRDGTACGEGAILRAEAQIIDDVEILVRVIAADQPVEPVVEQAAAEAGFLRERLELAIGVAVVGAVDDVDVAVVHVACAAGLVLAIGADRDELHVAQRPADARRHAAVGGDVRIGLALGLGDLAVVGIAHAGQHAAQALQYRDDAVLRGDREVARYARRRIELFARVDIDGAAALFVAMRVIADQADRKVGRRLPEQLTADEIAVAVVETPSMRKASLSAMIGPVSAPARRTAS</sequence>